<dbReference type="InterPro" id="IPR001509">
    <property type="entry name" value="Epimerase_deHydtase"/>
</dbReference>
<sequence length="328" mass="34946">MLSEREGNESQEHLMSRTHLVVGAGPIGSAVARRLLAAGDTVRVVTRSGSGPEGTERIAADAADADRMAQLATGADVVYNCVNPQYHRWVTDWPPVAAALLGAAEKSGAVLVTTANLYGYGPVDRPMTEDLPLAGTYSKAQVRNRMWLDALAAHEAGRVRVTEARGADYIGPGAESHLGDRVLPKLLAGKKVSVMASLDSTHTWTYTEDMAATLVALGADERAWGRPWHVPSALTMSQREAITELARLAGVATPKMGEYPAWMIRAMGVFSPLMRELPDVAYQMTDDFVLDSSAAQRELGLVPTPAADVLAAHLAPYLATPNAAQHAA</sequence>
<comment type="caution">
    <text evidence="2">The sequence shown here is derived from an EMBL/GenBank/DDBJ whole genome shotgun (WGS) entry which is preliminary data.</text>
</comment>
<reference evidence="3" key="1">
    <citation type="journal article" date="2019" name="Int. J. Syst. Evol. Microbiol.">
        <title>The Global Catalogue of Microorganisms (GCM) 10K type strain sequencing project: providing services to taxonomists for standard genome sequencing and annotation.</title>
        <authorList>
            <consortium name="The Broad Institute Genomics Platform"/>
            <consortium name="The Broad Institute Genome Sequencing Center for Infectious Disease"/>
            <person name="Wu L."/>
            <person name="Ma J."/>
        </authorList>
    </citation>
    <scope>NUCLEOTIDE SEQUENCE [LARGE SCALE GENOMIC DNA]</scope>
    <source>
        <strain evidence="3">CGMCC 4.7317</strain>
    </source>
</reference>
<dbReference type="Pfam" id="PF01370">
    <property type="entry name" value="Epimerase"/>
    <property type="match status" value="1"/>
</dbReference>
<dbReference type="RefSeq" id="WP_386763547.1">
    <property type="nucleotide sequence ID" value="NZ_JBHSTI010000002.1"/>
</dbReference>
<accession>A0ABW1SWV4</accession>
<evidence type="ECO:0000313" key="2">
    <source>
        <dbReference type="EMBL" id="MFC6236502.1"/>
    </source>
</evidence>
<dbReference type="InterPro" id="IPR036291">
    <property type="entry name" value="NAD(P)-bd_dom_sf"/>
</dbReference>
<dbReference type="Proteomes" id="UP001596138">
    <property type="component" value="Unassembled WGS sequence"/>
</dbReference>
<feature type="domain" description="NAD-dependent epimerase/dehydratase" evidence="1">
    <location>
        <begin position="20"/>
        <end position="218"/>
    </location>
</feature>
<dbReference type="SUPFAM" id="SSF51735">
    <property type="entry name" value="NAD(P)-binding Rossmann-fold domains"/>
    <property type="match status" value="1"/>
</dbReference>
<protein>
    <submittedName>
        <fullName evidence="2">NAD-dependent epimerase/dehydratase family protein</fullName>
    </submittedName>
</protein>
<evidence type="ECO:0000313" key="3">
    <source>
        <dbReference type="Proteomes" id="UP001596138"/>
    </source>
</evidence>
<dbReference type="Gene3D" id="3.40.50.720">
    <property type="entry name" value="NAD(P)-binding Rossmann-like Domain"/>
    <property type="match status" value="1"/>
</dbReference>
<dbReference type="EMBL" id="JBHSTI010000002">
    <property type="protein sequence ID" value="MFC6236502.1"/>
    <property type="molecule type" value="Genomic_DNA"/>
</dbReference>
<organism evidence="2 3">
    <name type="scientific">Longivirga aurantiaca</name>
    <dbReference type="NCBI Taxonomy" id="1837743"/>
    <lineage>
        <taxon>Bacteria</taxon>
        <taxon>Bacillati</taxon>
        <taxon>Actinomycetota</taxon>
        <taxon>Actinomycetes</taxon>
        <taxon>Sporichthyales</taxon>
        <taxon>Sporichthyaceae</taxon>
        <taxon>Longivirga</taxon>
    </lineage>
</organism>
<name>A0ABW1SWV4_9ACTN</name>
<proteinExistence type="predicted"/>
<gene>
    <name evidence="2" type="ORF">ACFQGU_01330</name>
</gene>
<keyword evidence="3" id="KW-1185">Reference proteome</keyword>
<evidence type="ECO:0000259" key="1">
    <source>
        <dbReference type="Pfam" id="PF01370"/>
    </source>
</evidence>